<evidence type="ECO:0000313" key="3">
    <source>
        <dbReference type="EMBL" id="OPH36169.1"/>
    </source>
</evidence>
<protein>
    <recommendedName>
        <fullName evidence="2">SWIM-type domain-containing protein</fullName>
    </recommendedName>
</protein>
<organism evidence="3 4">
    <name type="scientific">Moraxella lacunata</name>
    <dbReference type="NCBI Taxonomy" id="477"/>
    <lineage>
        <taxon>Bacteria</taxon>
        <taxon>Pseudomonadati</taxon>
        <taxon>Pseudomonadota</taxon>
        <taxon>Gammaproteobacteria</taxon>
        <taxon>Moraxellales</taxon>
        <taxon>Moraxellaceae</taxon>
        <taxon>Moraxella</taxon>
    </lineage>
</organism>
<comment type="caution">
    <text evidence="3">The sequence shown here is derived from an EMBL/GenBank/DDBJ whole genome shotgun (WGS) entry which is preliminary data.</text>
</comment>
<sequence>MSLADIDISYQSPSRLIKKPTFDELVLSHHTDIEDLADIPCFFWGEITEPLPTAKALMCLSRVVRSSFAPIPVSLRDPIISAGRDELRFEGFSSCNGVYARLDLLSDGMDGEFIAHGTTNVDFNEPMINALNAVKKNELMMMSVGDKEVNISTDVGNIKEKKVKLPDRWIKGLTSVQVYMADMVEIFRLNKMQSMQFFNAIPKSKNNATLYLTYKLNKVVISPIYAKGSIKVGGLERLRLLENLVPYIDSMVFFQNINDDKDSQSMAIQIYMKHMRLTLAISPHNHRGFSGEGNILQQITHELPTEYIYAFNHVLKSNENFDPTTLAIDNDLYIDDVKSLTTHLSMIGLLGFDLYSDSYYYRRLPFNMNKLLSLNPRLNNAKKLIKDDNITLVHHRPNDTLAHVKSGEHTYTVVITDTHAKCTCQWYAKHQIKRGLCKHILGVQMMINAL</sequence>
<evidence type="ECO:0000259" key="2">
    <source>
        <dbReference type="PROSITE" id="PS50966"/>
    </source>
</evidence>
<reference evidence="4" key="1">
    <citation type="submission" date="2017-03" db="EMBL/GenBank/DDBJ databases">
        <title>Draft genome sequence of Moraxella equi CCUG 4950T type strain.</title>
        <authorList>
            <person name="Salva-Serra F."/>
            <person name="Engstrom-Jakobsson H."/>
            <person name="Thorell K."/>
            <person name="Jaen-Luchoro D."/>
            <person name="Gonzales-Siles L."/>
            <person name="Karlsson R."/>
            <person name="Yazdan S."/>
            <person name="Boulund F."/>
            <person name="Johnning A."/>
            <person name="Engstrand L."/>
            <person name="Kristiansson E."/>
            <person name="Moore E."/>
        </authorList>
    </citation>
    <scope>NUCLEOTIDE SEQUENCE [LARGE SCALE GENOMIC DNA]</scope>
    <source>
        <strain evidence="4">CCUG 4441</strain>
    </source>
</reference>
<proteinExistence type="predicted"/>
<keyword evidence="1" id="KW-0862">Zinc</keyword>
<evidence type="ECO:0000256" key="1">
    <source>
        <dbReference type="PROSITE-ProRule" id="PRU00325"/>
    </source>
</evidence>
<name>A0A1V4GU09_MORLA</name>
<dbReference type="Proteomes" id="UP000191025">
    <property type="component" value="Unassembled WGS sequence"/>
</dbReference>
<dbReference type="RefSeq" id="WP_062501666.1">
    <property type="nucleotide sequence ID" value="NZ_MXAN01000052.1"/>
</dbReference>
<accession>A0A1V4GU09</accession>
<dbReference type="EMBL" id="MXAN01000052">
    <property type="protein sequence ID" value="OPH36169.1"/>
    <property type="molecule type" value="Genomic_DNA"/>
</dbReference>
<keyword evidence="1" id="KW-0863">Zinc-finger</keyword>
<evidence type="ECO:0000313" key="4">
    <source>
        <dbReference type="Proteomes" id="UP000191025"/>
    </source>
</evidence>
<gene>
    <name evidence="3" type="ORF">B5J94_07890</name>
</gene>
<dbReference type="InterPro" id="IPR007527">
    <property type="entry name" value="Znf_SWIM"/>
</dbReference>
<dbReference type="PROSITE" id="PS50966">
    <property type="entry name" value="ZF_SWIM"/>
    <property type="match status" value="1"/>
</dbReference>
<feature type="domain" description="SWIM-type" evidence="2">
    <location>
        <begin position="411"/>
        <end position="448"/>
    </location>
</feature>
<keyword evidence="1" id="KW-0479">Metal-binding</keyword>
<dbReference type="AlphaFoldDB" id="A0A1V4GU09"/>
<dbReference type="Pfam" id="PF04434">
    <property type="entry name" value="SWIM"/>
    <property type="match status" value="1"/>
</dbReference>
<dbReference type="GO" id="GO:0008270">
    <property type="term" value="F:zinc ion binding"/>
    <property type="evidence" value="ECO:0007669"/>
    <property type="project" value="UniProtKB-KW"/>
</dbReference>